<dbReference type="Pfam" id="PF00583">
    <property type="entry name" value="Acetyltransf_1"/>
    <property type="match status" value="1"/>
</dbReference>
<dbReference type="EMBL" id="BMXR01000008">
    <property type="protein sequence ID" value="GGX62604.1"/>
    <property type="molecule type" value="Genomic_DNA"/>
</dbReference>
<organism evidence="4 5">
    <name type="scientific">Saccharospirillum salsuginis</name>
    <dbReference type="NCBI Taxonomy" id="418750"/>
    <lineage>
        <taxon>Bacteria</taxon>
        <taxon>Pseudomonadati</taxon>
        <taxon>Pseudomonadota</taxon>
        <taxon>Gammaproteobacteria</taxon>
        <taxon>Oceanospirillales</taxon>
        <taxon>Saccharospirillaceae</taxon>
        <taxon>Saccharospirillum</taxon>
    </lineage>
</organism>
<dbReference type="Proteomes" id="UP000626148">
    <property type="component" value="Unassembled WGS sequence"/>
</dbReference>
<keyword evidence="1" id="KW-0808">Transferase</keyword>
<name>A0A918KH16_9GAMM</name>
<dbReference type="PROSITE" id="PS51186">
    <property type="entry name" value="GNAT"/>
    <property type="match status" value="1"/>
</dbReference>
<reference evidence="4" key="2">
    <citation type="submission" date="2020-09" db="EMBL/GenBank/DDBJ databases">
        <authorList>
            <person name="Sun Q."/>
            <person name="Kim S."/>
        </authorList>
    </citation>
    <scope>NUCLEOTIDE SEQUENCE</scope>
    <source>
        <strain evidence="4">KCTC 22169</strain>
    </source>
</reference>
<dbReference type="SUPFAM" id="SSF55729">
    <property type="entry name" value="Acyl-CoA N-acyltransferases (Nat)"/>
    <property type="match status" value="1"/>
</dbReference>
<sequence length="165" mass="18191">MSDMIVRTFEQADFPMVKAIYQQGIDTGNATFQQQAKDWEEWDSSLLPECRLVAELEGEIVGWAALSPVSSRCVYAGVAEVSVYVSTAAAGQGIGKRLLQHLVTASEVAGIWTLQAGIFPENTASIAIHEKNGFRKLGVRQRLGKMKGQWRDVVFMERRSNTVGV</sequence>
<keyword evidence="5" id="KW-1185">Reference proteome</keyword>
<dbReference type="Gene3D" id="3.40.630.30">
    <property type="match status" value="1"/>
</dbReference>
<comment type="caution">
    <text evidence="4">The sequence shown here is derived from an EMBL/GenBank/DDBJ whole genome shotgun (WGS) entry which is preliminary data.</text>
</comment>
<dbReference type="PANTHER" id="PTHR43072">
    <property type="entry name" value="N-ACETYLTRANSFERASE"/>
    <property type="match status" value="1"/>
</dbReference>
<dbReference type="GO" id="GO:0016747">
    <property type="term" value="F:acyltransferase activity, transferring groups other than amino-acyl groups"/>
    <property type="evidence" value="ECO:0007669"/>
    <property type="project" value="InterPro"/>
</dbReference>
<evidence type="ECO:0000313" key="5">
    <source>
        <dbReference type="Proteomes" id="UP000626148"/>
    </source>
</evidence>
<dbReference type="PANTHER" id="PTHR43072:SF23">
    <property type="entry name" value="UPF0039 PROTEIN C11D3.02C"/>
    <property type="match status" value="1"/>
</dbReference>
<protein>
    <submittedName>
        <fullName evidence="4">Phosphinothricin N-acetyltransferase</fullName>
    </submittedName>
</protein>
<evidence type="ECO:0000256" key="2">
    <source>
        <dbReference type="ARBA" id="ARBA00023315"/>
    </source>
</evidence>
<evidence type="ECO:0000259" key="3">
    <source>
        <dbReference type="PROSITE" id="PS51186"/>
    </source>
</evidence>
<dbReference type="InterPro" id="IPR000182">
    <property type="entry name" value="GNAT_dom"/>
</dbReference>
<dbReference type="InterPro" id="IPR016181">
    <property type="entry name" value="Acyl_CoA_acyltransferase"/>
</dbReference>
<gene>
    <name evidence="4" type="ORF">GCM10007392_33130</name>
</gene>
<evidence type="ECO:0000256" key="1">
    <source>
        <dbReference type="ARBA" id="ARBA00022679"/>
    </source>
</evidence>
<accession>A0A918KH16</accession>
<dbReference type="CDD" id="cd04301">
    <property type="entry name" value="NAT_SF"/>
    <property type="match status" value="1"/>
</dbReference>
<evidence type="ECO:0000313" key="4">
    <source>
        <dbReference type="EMBL" id="GGX62604.1"/>
    </source>
</evidence>
<proteinExistence type="predicted"/>
<keyword evidence="2" id="KW-0012">Acyltransferase</keyword>
<dbReference type="AlphaFoldDB" id="A0A918KH16"/>
<reference evidence="4" key="1">
    <citation type="journal article" date="2014" name="Int. J. Syst. Evol. Microbiol.">
        <title>Complete genome sequence of Corynebacterium casei LMG S-19264T (=DSM 44701T), isolated from a smear-ripened cheese.</title>
        <authorList>
            <consortium name="US DOE Joint Genome Institute (JGI-PGF)"/>
            <person name="Walter F."/>
            <person name="Albersmeier A."/>
            <person name="Kalinowski J."/>
            <person name="Ruckert C."/>
        </authorList>
    </citation>
    <scope>NUCLEOTIDE SEQUENCE</scope>
    <source>
        <strain evidence="4">KCTC 22169</strain>
    </source>
</reference>
<feature type="domain" description="N-acetyltransferase" evidence="3">
    <location>
        <begin position="4"/>
        <end position="161"/>
    </location>
</feature>